<dbReference type="InterPro" id="IPR027417">
    <property type="entry name" value="P-loop_NTPase"/>
</dbReference>
<dbReference type="Gene3D" id="3.40.50.300">
    <property type="entry name" value="P-loop containing nucleotide triphosphate hydrolases"/>
    <property type="match status" value="1"/>
</dbReference>
<proteinExistence type="predicted"/>
<dbReference type="Pfam" id="PF07693">
    <property type="entry name" value="KAP_NTPase"/>
    <property type="match status" value="1"/>
</dbReference>
<accession>A0A3D8IIM7</accession>
<dbReference type="AlphaFoldDB" id="A0A3D8IIM7"/>
<dbReference type="EMBL" id="NXLS01000001">
    <property type="protein sequence ID" value="RDU64514.1"/>
    <property type="molecule type" value="Genomic_DNA"/>
</dbReference>
<sequence>MPNENGRISAIAEFLIGNENVCLVIRGAWGVGKTYLWREVEKEIGEKHKEKKVVYIDLFGKESYKQILEEIVLKVNGSHNEILDKVTKLASNAIKLTGAVNINLDSIFSIFKKEDFKNIIVCFDNIERKSNKLPLDEILGLVNLLKEDKLCSVVMILNKDELEKQELNNQNKQEANNDPKPSDNELENPRNWYEIHKEKVIDYEITIENNDEVARKIIENNLKWDIENTKQEIIDIILDYFKQELNDNLRLLIKLTQHIDYFNKHCFSKCYENDKRKEFLGALEWYYKAMITEMKRYYSPPMKDEEKFSGSFLYCKTFLSNLLKLDEKELQTLQKDFSEAIKNETRRLFGKKWQDYYFGNLSDKEYAKGIQNLLQNTKNYVFGNGILYPYNYYITLLEQYKQITKEELHSEKDKIIKQFIEVWIEKESGVDINDDFIDMGFDIIRDLIHEEEKYKQFYEECKSKKYGITDIDSFIKNKSTEEIRETFSSKHIVRYNNFPIDKISEVFQNNNEFCKEFFKYFSSHLSDNSISKYDLENCLFQAYKKFLNQEEYKVKKEEVKKALEKNHSDSLIFQLLNEE</sequence>
<dbReference type="GeneID" id="82534976"/>
<evidence type="ECO:0000259" key="2">
    <source>
        <dbReference type="Pfam" id="PF07693"/>
    </source>
</evidence>
<dbReference type="SUPFAM" id="SSF52540">
    <property type="entry name" value="P-loop containing nucleoside triphosphate hydrolases"/>
    <property type="match status" value="1"/>
</dbReference>
<dbReference type="InterPro" id="IPR011646">
    <property type="entry name" value="KAP_P-loop"/>
</dbReference>
<dbReference type="Proteomes" id="UP000256650">
    <property type="component" value="Unassembled WGS sequence"/>
</dbReference>
<organism evidence="3 4">
    <name type="scientific">Helicobacter ganmani</name>
    <dbReference type="NCBI Taxonomy" id="60246"/>
    <lineage>
        <taxon>Bacteria</taxon>
        <taxon>Pseudomonadati</taxon>
        <taxon>Campylobacterota</taxon>
        <taxon>Epsilonproteobacteria</taxon>
        <taxon>Campylobacterales</taxon>
        <taxon>Helicobacteraceae</taxon>
        <taxon>Helicobacter</taxon>
    </lineage>
</organism>
<dbReference type="RefSeq" id="WP_115550849.1">
    <property type="nucleotide sequence ID" value="NZ_CAOOSM010000003.1"/>
</dbReference>
<comment type="caution">
    <text evidence="3">The sequence shown here is derived from an EMBL/GenBank/DDBJ whole genome shotgun (WGS) entry which is preliminary data.</text>
</comment>
<gene>
    <name evidence="3" type="ORF">CQA43_01560</name>
</gene>
<name>A0A3D8IIM7_9HELI</name>
<reference evidence="3 4" key="1">
    <citation type="submission" date="2018-04" db="EMBL/GenBank/DDBJ databases">
        <title>Novel Campyloabacter and Helicobacter Species and Strains.</title>
        <authorList>
            <person name="Mannion A.J."/>
            <person name="Shen Z."/>
            <person name="Fox J.G."/>
        </authorList>
    </citation>
    <scope>NUCLEOTIDE SEQUENCE [LARGE SCALE GENOMIC DNA]</scope>
    <source>
        <strain evidence="3 4">MIT 99-5101</strain>
    </source>
</reference>
<evidence type="ECO:0000313" key="4">
    <source>
        <dbReference type="Proteomes" id="UP000256650"/>
    </source>
</evidence>
<evidence type="ECO:0000256" key="1">
    <source>
        <dbReference type="SAM" id="MobiDB-lite"/>
    </source>
</evidence>
<feature type="domain" description="KAP NTPase" evidence="2">
    <location>
        <begin position="18"/>
        <end position="72"/>
    </location>
</feature>
<protein>
    <recommendedName>
        <fullName evidence="2">KAP NTPase domain-containing protein</fullName>
    </recommendedName>
</protein>
<feature type="region of interest" description="Disordered" evidence="1">
    <location>
        <begin position="168"/>
        <end position="188"/>
    </location>
</feature>
<evidence type="ECO:0000313" key="3">
    <source>
        <dbReference type="EMBL" id="RDU64514.1"/>
    </source>
</evidence>
<dbReference type="OrthoDB" id="88903at2"/>
<keyword evidence="4" id="KW-1185">Reference proteome</keyword>